<feature type="transmembrane region" description="Helical" evidence="11">
    <location>
        <begin position="5"/>
        <end position="22"/>
    </location>
</feature>
<reference evidence="13" key="1">
    <citation type="submission" date="2009-06" db="EMBL/GenBank/DDBJ databases">
        <authorList>
            <consortium name="US DOE Joint Genome Institute (JGI-PGF)"/>
            <person name="Lucas S."/>
            <person name="Copeland A."/>
            <person name="Lapidus A."/>
            <person name="Glavina del Rio T."/>
            <person name="Dalin E."/>
            <person name="Tice H."/>
            <person name="Bruce D."/>
            <person name="Goodwin L."/>
            <person name="Pitluck S."/>
            <person name="Kyrpides N."/>
            <person name="Mavromatis K."/>
            <person name="Ivanova N."/>
            <person name="Saunders E."/>
            <person name="Brettin T."/>
            <person name="Detter J.C."/>
            <person name="Han C."/>
            <person name="Larimer F."/>
            <person name="Land M."/>
            <person name="Hauser L."/>
            <person name="Markowitz V."/>
            <person name="Cheng J.-F."/>
            <person name="Hugenholtz P."/>
            <person name="Woyke T."/>
            <person name="Wu D."/>
            <person name="Gronow S."/>
            <person name="Klenk H.-P."/>
            <person name="Eisen J.A."/>
        </authorList>
    </citation>
    <scope>NUCLEOTIDE SEQUENCE</scope>
    <source>
        <strain evidence="13">Eklund 17B</strain>
    </source>
</reference>
<feature type="domain" description="Periplasmic binding protein" evidence="12">
    <location>
        <begin position="41"/>
        <end position="321"/>
    </location>
</feature>
<dbReference type="GO" id="GO:0030246">
    <property type="term" value="F:carbohydrate binding"/>
    <property type="evidence" value="ECO:0007669"/>
    <property type="project" value="InterPro"/>
</dbReference>
<gene>
    <name evidence="13" type="ordered locus">CLL_A2524</name>
</gene>
<dbReference type="CDD" id="cd01539">
    <property type="entry name" value="PBP1_GGBP"/>
    <property type="match status" value="1"/>
</dbReference>
<evidence type="ECO:0000313" key="13">
    <source>
        <dbReference type="EMBL" id="ACD25152.1"/>
    </source>
</evidence>
<sequence length="352" mass="40011">MKKKLLSINMIIIVMILMFFGVNENIVANCSNFDSEKAAKVGVLLYKFNDEYISLLKNSLEEIQKENPNKVEFIFLDAYGDEKKQNKELDKLLKEKVDLLLVNLVDTSEGSTQKVVDRIKENNVPVIFFNREPISKIPIKSYEKAVILSRIPEAGILQGQIVSDLWNDNKKMIDKNKDNIMQYVMLTGESSDLTAISRTKNVIKTIKDNGIEIQELEKKNSKWDRELAKQNIASLLYQYGNKIEVIIANNDAMAIGAIEALQKQNYNNGDLNNTIIVVGIDATPKAKELINEGYMAGTVFQDPKEEADALYTLGMNLISGKNPIENTQYKYDETGVTVRLPYKEYINETKYK</sequence>
<evidence type="ECO:0000256" key="3">
    <source>
        <dbReference type="ARBA" id="ARBA00022597"/>
    </source>
</evidence>
<dbReference type="SUPFAM" id="SSF53822">
    <property type="entry name" value="Periplasmic binding protein-like I"/>
    <property type="match status" value="1"/>
</dbReference>
<keyword evidence="2" id="KW-0813">Transport</keyword>
<keyword evidence="5" id="KW-0732">Signal</keyword>
<dbReference type="GO" id="GO:0046872">
    <property type="term" value="F:metal ion binding"/>
    <property type="evidence" value="ECO:0007669"/>
    <property type="project" value="UniProtKB-KW"/>
</dbReference>
<keyword evidence="6" id="KW-0574">Periplasm</keyword>
<dbReference type="AlphaFoldDB" id="B2TNA6"/>
<evidence type="ECO:0000256" key="5">
    <source>
        <dbReference type="ARBA" id="ARBA00022729"/>
    </source>
</evidence>
<evidence type="ECO:0000256" key="10">
    <source>
        <dbReference type="SAM" id="Coils"/>
    </source>
</evidence>
<dbReference type="PANTHER" id="PTHR30036:SF2">
    <property type="entry name" value="D-GALACTOSE_METHYL-GALACTOSIDE BINDING PERIPLASMIC PROTEIN MGLB"/>
    <property type="match status" value="1"/>
</dbReference>
<proteinExistence type="predicted"/>
<dbReference type="InterPro" id="IPR044085">
    <property type="entry name" value="MglB-like_PBP1"/>
</dbReference>
<dbReference type="KEGG" id="cbk:CLL_A2524"/>
<keyword evidence="11" id="KW-0812">Transmembrane</keyword>
<dbReference type="EMBL" id="CP001056">
    <property type="protein sequence ID" value="ACD25152.1"/>
    <property type="molecule type" value="Genomic_DNA"/>
</dbReference>
<evidence type="ECO:0000256" key="7">
    <source>
        <dbReference type="ARBA" id="ARBA00022837"/>
    </source>
</evidence>
<dbReference type="Pfam" id="PF13407">
    <property type="entry name" value="Peripla_BP_4"/>
    <property type="match status" value="1"/>
</dbReference>
<dbReference type="InterPro" id="IPR025997">
    <property type="entry name" value="SBP_2_dom"/>
</dbReference>
<name>B2TNA6_CLOBB</name>
<protein>
    <recommendedName>
        <fullName evidence="9">D-galactose/methyl-galactoside binding periplasmic protein MglB</fullName>
    </recommendedName>
</protein>
<evidence type="ECO:0000259" key="12">
    <source>
        <dbReference type="Pfam" id="PF13407"/>
    </source>
</evidence>
<feature type="coiled-coil region" evidence="10">
    <location>
        <begin position="206"/>
        <end position="233"/>
    </location>
</feature>
<dbReference type="InterPro" id="IPR028082">
    <property type="entry name" value="Peripla_BP_I"/>
</dbReference>
<evidence type="ECO:0000256" key="9">
    <source>
        <dbReference type="ARBA" id="ARBA00034344"/>
    </source>
</evidence>
<evidence type="ECO:0000256" key="6">
    <source>
        <dbReference type="ARBA" id="ARBA00022764"/>
    </source>
</evidence>
<dbReference type="GO" id="GO:0030288">
    <property type="term" value="C:outer membrane-bounded periplasmic space"/>
    <property type="evidence" value="ECO:0007669"/>
    <property type="project" value="TreeGrafter"/>
</dbReference>
<evidence type="ECO:0000256" key="1">
    <source>
        <dbReference type="ARBA" id="ARBA00004196"/>
    </source>
</evidence>
<reference evidence="13" key="2">
    <citation type="submission" date="2009-08" db="EMBL/GenBank/DDBJ databases">
        <authorList>
            <person name="Shrivastava S."/>
            <person name="Brinkac L.M."/>
            <person name="Dodson R.J."/>
            <person name="Harkins D.M."/>
            <person name="Durkin A.S."/>
            <person name="Sutton G."/>
        </authorList>
    </citation>
    <scope>NUCLEOTIDE SEQUENCE</scope>
    <source>
        <strain evidence="13">Eklund 17B</strain>
    </source>
</reference>
<dbReference type="PANTHER" id="PTHR30036">
    <property type="entry name" value="D-XYLOSE-BINDING PERIPLASMIC PROTEIN"/>
    <property type="match status" value="1"/>
</dbReference>
<evidence type="ECO:0000256" key="4">
    <source>
        <dbReference type="ARBA" id="ARBA00022723"/>
    </source>
</evidence>
<dbReference type="Gene3D" id="3.40.50.2300">
    <property type="match status" value="2"/>
</dbReference>
<keyword evidence="3" id="KW-0762">Sugar transport</keyword>
<keyword evidence="7" id="KW-0106">Calcium</keyword>
<keyword evidence="4" id="KW-0479">Metal-binding</keyword>
<evidence type="ECO:0000256" key="11">
    <source>
        <dbReference type="SAM" id="Phobius"/>
    </source>
</evidence>
<comment type="subunit">
    <text evidence="8">The ABC transporter complex is composed of one ATP-binding protein (MglA), two transmembrane proteins (MglC) and a solute-binding protein (MglB).</text>
</comment>
<comment type="subcellular location">
    <subcellularLocation>
        <location evidence="1">Cell envelope</location>
    </subcellularLocation>
</comment>
<keyword evidence="11" id="KW-1133">Transmembrane helix</keyword>
<organism evidence="13">
    <name type="scientific">Clostridium botulinum (strain Eklund 17B / Type B)</name>
    <dbReference type="NCBI Taxonomy" id="935198"/>
    <lineage>
        <taxon>Bacteria</taxon>
        <taxon>Bacillati</taxon>
        <taxon>Bacillota</taxon>
        <taxon>Clostridia</taxon>
        <taxon>Eubacteriales</taxon>
        <taxon>Clostridiaceae</taxon>
        <taxon>Clostridium</taxon>
    </lineage>
</organism>
<dbReference type="InterPro" id="IPR050555">
    <property type="entry name" value="Bact_Solute-Bind_Prot2"/>
</dbReference>
<dbReference type="HOGENOM" id="CLU_037628_3_1_9"/>
<evidence type="ECO:0000256" key="2">
    <source>
        <dbReference type="ARBA" id="ARBA00022448"/>
    </source>
</evidence>
<evidence type="ECO:0000256" key="8">
    <source>
        <dbReference type="ARBA" id="ARBA00034323"/>
    </source>
</evidence>
<keyword evidence="10" id="KW-0175">Coiled coil</keyword>
<accession>B2TNA6</accession>
<keyword evidence="11" id="KW-0472">Membrane</keyword>